<dbReference type="Proteomes" id="UP000655287">
    <property type="component" value="Unassembled WGS sequence"/>
</dbReference>
<feature type="transmembrane region" description="Helical" evidence="1">
    <location>
        <begin position="56"/>
        <end position="73"/>
    </location>
</feature>
<evidence type="ECO:0000256" key="1">
    <source>
        <dbReference type="SAM" id="Phobius"/>
    </source>
</evidence>
<evidence type="ECO:0000313" key="3">
    <source>
        <dbReference type="Proteomes" id="UP000655287"/>
    </source>
</evidence>
<dbReference type="RefSeq" id="WP_203991119.1">
    <property type="nucleotide sequence ID" value="NZ_BOOU01000073.1"/>
</dbReference>
<proteinExistence type="predicted"/>
<keyword evidence="1" id="KW-0472">Membrane</keyword>
<evidence type="ECO:0000313" key="2">
    <source>
        <dbReference type="EMBL" id="GII80415.1"/>
    </source>
</evidence>
<reference evidence="2" key="1">
    <citation type="submission" date="2021-01" db="EMBL/GenBank/DDBJ databases">
        <title>Whole genome shotgun sequence of Sphaerisporangium rufum NBRC 109079.</title>
        <authorList>
            <person name="Komaki H."/>
            <person name="Tamura T."/>
        </authorList>
    </citation>
    <scope>NUCLEOTIDE SEQUENCE</scope>
    <source>
        <strain evidence="2">NBRC 109079</strain>
    </source>
</reference>
<feature type="transmembrane region" description="Helical" evidence="1">
    <location>
        <begin position="80"/>
        <end position="100"/>
    </location>
</feature>
<dbReference type="EMBL" id="BOOU01000073">
    <property type="protein sequence ID" value="GII80415.1"/>
    <property type="molecule type" value="Genomic_DNA"/>
</dbReference>
<feature type="transmembrane region" description="Helical" evidence="1">
    <location>
        <begin position="29"/>
        <end position="50"/>
    </location>
</feature>
<keyword evidence="1" id="KW-0812">Transmembrane</keyword>
<accession>A0A919V7I3</accession>
<protein>
    <submittedName>
        <fullName evidence="2">Uncharacterized protein</fullName>
    </submittedName>
</protein>
<name>A0A919V7I3_9ACTN</name>
<sequence length="103" mass="10774">MPRVLRPTGGERFRLTLNTDGRRHPLENALSLGALALGLVAFVCGFIAAAHVPASWAGLAGFAVGMYSQYVSATTAERSVNIVGVVMSFVGVVLGIYHGGFLP</sequence>
<keyword evidence="3" id="KW-1185">Reference proteome</keyword>
<keyword evidence="1" id="KW-1133">Transmembrane helix</keyword>
<dbReference type="AlphaFoldDB" id="A0A919V7I3"/>
<comment type="caution">
    <text evidence="2">The sequence shown here is derived from an EMBL/GenBank/DDBJ whole genome shotgun (WGS) entry which is preliminary data.</text>
</comment>
<organism evidence="2 3">
    <name type="scientific">Sphaerisporangium rufum</name>
    <dbReference type="NCBI Taxonomy" id="1381558"/>
    <lineage>
        <taxon>Bacteria</taxon>
        <taxon>Bacillati</taxon>
        <taxon>Actinomycetota</taxon>
        <taxon>Actinomycetes</taxon>
        <taxon>Streptosporangiales</taxon>
        <taxon>Streptosporangiaceae</taxon>
        <taxon>Sphaerisporangium</taxon>
    </lineage>
</organism>
<gene>
    <name evidence="2" type="ORF">Sru01_53970</name>
</gene>